<dbReference type="RefSeq" id="WP_062296021.1">
    <property type="nucleotide sequence ID" value="NZ_CP012036.1"/>
</dbReference>
<evidence type="ECO:0008006" key="4">
    <source>
        <dbReference type="Google" id="ProtNLM"/>
    </source>
</evidence>
<dbReference type="InterPro" id="IPR010328">
    <property type="entry name" value="DUF928"/>
</dbReference>
<evidence type="ECO:0000313" key="3">
    <source>
        <dbReference type="Proteomes" id="UP000062645"/>
    </source>
</evidence>
<reference evidence="3" key="1">
    <citation type="submission" date="2015-07" db="EMBL/GenBank/DDBJ databases">
        <title>Genome Of Nitrogen-Fixing Cyanobacterium Nostoc piscinale CENA21 From Solimoes/Amazon River Floodplain Sediments And Comparative Genomics To Uncover Biosynthetic Natural Products Potential.</title>
        <authorList>
            <person name="Leao T.F."/>
            <person name="Leao P.N."/>
            <person name="Guimaraes P.I."/>
            <person name="de Melo A.G.C."/>
            <person name="Ramos R.T.J."/>
            <person name="Silva A."/>
            <person name="Fiore M.F."/>
            <person name="Schneider M.P.C."/>
        </authorList>
    </citation>
    <scope>NUCLEOTIDE SEQUENCE [LARGE SCALE GENOMIC DNA]</scope>
    <source>
        <strain evidence="3">CENA21</strain>
    </source>
</reference>
<dbReference type="Pfam" id="PF06051">
    <property type="entry name" value="DUF928"/>
    <property type="match status" value="1"/>
</dbReference>
<feature type="region of interest" description="Disordered" evidence="1">
    <location>
        <begin position="45"/>
        <end position="68"/>
    </location>
</feature>
<gene>
    <name evidence="2" type="ORF">ACX27_23600</name>
</gene>
<dbReference type="STRING" id="224013.ACX27_23600"/>
<dbReference type="OrthoDB" id="536034at2"/>
<proteinExistence type="predicted"/>
<protein>
    <recommendedName>
        <fullName evidence="4">DUF928 domain-containing protein</fullName>
    </recommendedName>
</protein>
<dbReference type="EMBL" id="CP012036">
    <property type="protein sequence ID" value="ALF55132.1"/>
    <property type="molecule type" value="Genomic_DNA"/>
</dbReference>
<dbReference type="PATRIC" id="fig|224013.5.peg.5671"/>
<dbReference type="Proteomes" id="UP000062645">
    <property type="component" value="Chromosome"/>
</dbReference>
<evidence type="ECO:0000313" key="2">
    <source>
        <dbReference type="EMBL" id="ALF55132.1"/>
    </source>
</evidence>
<reference evidence="2 3" key="2">
    <citation type="journal article" date="2016" name="Genome Announc.">
        <title>Draft Genome Sequence of the N2-Fixing Cyanobacterium Nostoc piscinale CENA21, Isolated from the Brazilian Amazon Floodplain.</title>
        <authorList>
            <person name="Leao T."/>
            <person name="Guimaraes P.I."/>
            <person name="de Melo A.G."/>
            <person name="Ramos R.T."/>
            <person name="Leao P.N."/>
            <person name="Silva A."/>
            <person name="Fiore M.F."/>
            <person name="Schneider M.P."/>
        </authorList>
    </citation>
    <scope>NUCLEOTIDE SEQUENCE [LARGE SCALE GENOMIC DNA]</scope>
    <source>
        <strain evidence="2 3">CENA21</strain>
    </source>
</reference>
<keyword evidence="3" id="KW-1185">Reference proteome</keyword>
<organism evidence="2 3">
    <name type="scientific">Nostoc piscinale CENA21</name>
    <dbReference type="NCBI Taxonomy" id="224013"/>
    <lineage>
        <taxon>Bacteria</taxon>
        <taxon>Bacillati</taxon>
        <taxon>Cyanobacteriota</taxon>
        <taxon>Cyanophyceae</taxon>
        <taxon>Nostocales</taxon>
        <taxon>Nostocaceae</taxon>
        <taxon>Nostoc</taxon>
    </lineage>
</organism>
<name>A0A0M4T4V1_9NOSO</name>
<sequence>MKWIKSSVYFAVLSILCLEVLPISSLTAQVKAESISKTQGWQISQAFKPPKRGDPPASAGGSTRGSSCLKGKKQIVPLLPPNKLGLTLAERPTLFWFVPESSVKTAKFVLLTDQDENSVYETTLKLPNKPGIINFTLPKTAPELAVGKTYHWYLTVVCNSQDASTNPWVDGWVERTEAEASLSAALAKAQPRKLPSLYAEAGIWYEALATSAQLRRSEPKNVRARIDWWTLLKSVNLNTLASESFVDCCKNELVNR</sequence>
<evidence type="ECO:0000256" key="1">
    <source>
        <dbReference type="SAM" id="MobiDB-lite"/>
    </source>
</evidence>
<dbReference type="KEGG" id="npz:ACX27_23600"/>
<accession>A0A0M4T4V1</accession>
<dbReference type="AlphaFoldDB" id="A0A0M4T4V1"/>